<dbReference type="InterPro" id="IPR013324">
    <property type="entry name" value="RNA_pol_sigma_r3/r4-like"/>
</dbReference>
<keyword evidence="5" id="KW-0804">Transcription</keyword>
<dbReference type="InterPro" id="IPR013325">
    <property type="entry name" value="RNA_pol_sigma_r2"/>
</dbReference>
<gene>
    <name evidence="8" type="ORF">LZC94_19705</name>
</gene>
<dbReference type="Gene3D" id="1.10.1740.10">
    <property type="match status" value="1"/>
</dbReference>
<dbReference type="EMBL" id="CP089984">
    <property type="protein sequence ID" value="WXB19444.1"/>
    <property type="molecule type" value="Genomic_DNA"/>
</dbReference>
<feature type="domain" description="RNA polymerase sigma factor 70 region 4 type 2" evidence="7">
    <location>
        <begin position="140"/>
        <end position="181"/>
    </location>
</feature>
<evidence type="ECO:0000313" key="8">
    <source>
        <dbReference type="EMBL" id="WXB19444.1"/>
    </source>
</evidence>
<dbReference type="InterPro" id="IPR014284">
    <property type="entry name" value="RNA_pol_sigma-70_dom"/>
</dbReference>
<keyword evidence="3" id="KW-0731">Sigma factor</keyword>
<evidence type="ECO:0000256" key="3">
    <source>
        <dbReference type="ARBA" id="ARBA00023082"/>
    </source>
</evidence>
<evidence type="ECO:0000313" key="9">
    <source>
        <dbReference type="Proteomes" id="UP001370348"/>
    </source>
</evidence>
<dbReference type="InterPro" id="IPR007627">
    <property type="entry name" value="RNA_pol_sigma70_r2"/>
</dbReference>
<proteinExistence type="inferred from homology"/>
<evidence type="ECO:0000259" key="7">
    <source>
        <dbReference type="Pfam" id="PF08281"/>
    </source>
</evidence>
<dbReference type="InterPro" id="IPR036388">
    <property type="entry name" value="WH-like_DNA-bd_sf"/>
</dbReference>
<keyword evidence="9" id="KW-1185">Reference proteome</keyword>
<sequence>MPRANEEWVRALADDGGAGESAWRELRALLVAGLQRILSPRGIANDLCEDFAQETMLRIRGRLGAFRGESRFTTWALSIATRVAFDELRHKRWKDVSFDAVSADAKTPLVFEPSIEASQDRRLVRERVLTCLREVLENDLSDKQRAVLVAELNGMPQAEIARQLGMNRNALYKLSHDARKRVKEHLARAGISELDVLWVFE</sequence>
<evidence type="ECO:0000256" key="1">
    <source>
        <dbReference type="ARBA" id="ARBA00010641"/>
    </source>
</evidence>
<keyword evidence="4" id="KW-0238">DNA-binding</keyword>
<dbReference type="Pfam" id="PF04542">
    <property type="entry name" value="Sigma70_r2"/>
    <property type="match status" value="1"/>
</dbReference>
<dbReference type="Proteomes" id="UP001370348">
    <property type="component" value="Chromosome"/>
</dbReference>
<reference evidence="8 9" key="1">
    <citation type="submission" date="2021-12" db="EMBL/GenBank/DDBJ databases">
        <title>Discovery of the Pendulisporaceae a myxobacterial family with distinct sporulation behavior and unique specialized metabolism.</title>
        <authorList>
            <person name="Garcia R."/>
            <person name="Popoff A."/>
            <person name="Bader C.D."/>
            <person name="Loehr J."/>
            <person name="Walesch S."/>
            <person name="Walt C."/>
            <person name="Boldt J."/>
            <person name="Bunk B."/>
            <person name="Haeckl F.J.F.P.J."/>
            <person name="Gunesch A.P."/>
            <person name="Birkelbach J."/>
            <person name="Nuebel U."/>
            <person name="Pietschmann T."/>
            <person name="Bach T."/>
            <person name="Mueller R."/>
        </authorList>
    </citation>
    <scope>NUCLEOTIDE SEQUENCE [LARGE SCALE GENOMIC DNA]</scope>
    <source>
        <strain evidence="8 9">MSr11954</strain>
    </source>
</reference>
<comment type="similarity">
    <text evidence="1">Belongs to the sigma-70 factor family. ECF subfamily.</text>
</comment>
<evidence type="ECO:0000256" key="2">
    <source>
        <dbReference type="ARBA" id="ARBA00023015"/>
    </source>
</evidence>
<dbReference type="SUPFAM" id="SSF88659">
    <property type="entry name" value="Sigma3 and sigma4 domains of RNA polymerase sigma factors"/>
    <property type="match status" value="1"/>
</dbReference>
<evidence type="ECO:0000256" key="5">
    <source>
        <dbReference type="ARBA" id="ARBA00023163"/>
    </source>
</evidence>
<dbReference type="SUPFAM" id="SSF88946">
    <property type="entry name" value="Sigma2 domain of RNA polymerase sigma factors"/>
    <property type="match status" value="1"/>
</dbReference>
<keyword evidence="2" id="KW-0805">Transcription regulation</keyword>
<dbReference type="PANTHER" id="PTHR43133:SF8">
    <property type="entry name" value="RNA POLYMERASE SIGMA FACTOR HI_1459-RELATED"/>
    <property type="match status" value="1"/>
</dbReference>
<dbReference type="NCBIfam" id="TIGR02937">
    <property type="entry name" value="sigma70-ECF"/>
    <property type="match status" value="1"/>
</dbReference>
<dbReference type="Gene3D" id="1.10.10.10">
    <property type="entry name" value="Winged helix-like DNA-binding domain superfamily/Winged helix DNA-binding domain"/>
    <property type="match status" value="1"/>
</dbReference>
<evidence type="ECO:0000256" key="4">
    <source>
        <dbReference type="ARBA" id="ARBA00023125"/>
    </source>
</evidence>
<organism evidence="8 9">
    <name type="scientific">Pendulispora albinea</name>
    <dbReference type="NCBI Taxonomy" id="2741071"/>
    <lineage>
        <taxon>Bacteria</taxon>
        <taxon>Pseudomonadati</taxon>
        <taxon>Myxococcota</taxon>
        <taxon>Myxococcia</taxon>
        <taxon>Myxococcales</taxon>
        <taxon>Sorangiineae</taxon>
        <taxon>Pendulisporaceae</taxon>
        <taxon>Pendulispora</taxon>
    </lineage>
</organism>
<accession>A0ABZ2MAA6</accession>
<dbReference type="RefSeq" id="WP_394829060.1">
    <property type="nucleotide sequence ID" value="NZ_CP089984.1"/>
</dbReference>
<dbReference type="PANTHER" id="PTHR43133">
    <property type="entry name" value="RNA POLYMERASE ECF-TYPE SIGMA FACTO"/>
    <property type="match status" value="1"/>
</dbReference>
<name>A0ABZ2MAA6_9BACT</name>
<feature type="domain" description="RNA polymerase sigma-70 region 2" evidence="6">
    <location>
        <begin position="45"/>
        <end position="93"/>
    </location>
</feature>
<protein>
    <submittedName>
        <fullName evidence="8">Sigma-70 family RNA polymerase sigma factor</fullName>
    </submittedName>
</protein>
<dbReference type="InterPro" id="IPR039425">
    <property type="entry name" value="RNA_pol_sigma-70-like"/>
</dbReference>
<dbReference type="InterPro" id="IPR013249">
    <property type="entry name" value="RNA_pol_sigma70_r4_t2"/>
</dbReference>
<evidence type="ECO:0000259" key="6">
    <source>
        <dbReference type="Pfam" id="PF04542"/>
    </source>
</evidence>
<dbReference type="Pfam" id="PF08281">
    <property type="entry name" value="Sigma70_r4_2"/>
    <property type="match status" value="1"/>
</dbReference>